<keyword evidence="10" id="KW-0694">RNA-binding</keyword>
<feature type="domain" description="C2H2-type" evidence="18">
    <location>
        <begin position="354"/>
        <end position="376"/>
    </location>
</feature>
<proteinExistence type="predicted"/>
<dbReference type="FunFam" id="3.30.160.60:FF:000285">
    <property type="entry name" value="Zinc finger matrin-type protein 3"/>
    <property type="match status" value="1"/>
</dbReference>
<keyword evidence="9" id="KW-0862">Zinc</keyword>
<name>A0A484D294_PERFV</name>
<reference evidence="19 20" key="1">
    <citation type="submission" date="2019-01" db="EMBL/GenBank/DDBJ databases">
        <title>A chromosome-scale genome assembly of the yellow perch, Perca flavescens.</title>
        <authorList>
            <person name="Feron R."/>
            <person name="Morvezen R."/>
            <person name="Bestin A."/>
            <person name="Haffray P."/>
            <person name="Klopp C."/>
            <person name="Zahm M."/>
            <person name="Cabau C."/>
            <person name="Roques C."/>
            <person name="Donnadieu C."/>
            <person name="Bouchez O."/>
            <person name="Christie M."/>
            <person name="Larson W."/>
            <person name="Guiguen Y."/>
        </authorList>
    </citation>
    <scope>NUCLEOTIDE SEQUENCE [LARGE SCALE GENOMIC DNA]</scope>
    <source>
        <strain evidence="19">YP-PL-M2</strain>
        <tissue evidence="19">Blood</tissue>
    </source>
</reference>
<evidence type="ECO:0000256" key="10">
    <source>
        <dbReference type="ARBA" id="ARBA00022884"/>
    </source>
</evidence>
<evidence type="ECO:0000256" key="8">
    <source>
        <dbReference type="ARBA" id="ARBA00022771"/>
    </source>
</evidence>
<dbReference type="SUPFAM" id="SSF57667">
    <property type="entry name" value="beta-beta-alpha zinc fingers"/>
    <property type="match status" value="3"/>
</dbReference>
<keyword evidence="5" id="KW-0479">Metal-binding</keyword>
<dbReference type="GO" id="GO:0006974">
    <property type="term" value="P:DNA damage response"/>
    <property type="evidence" value="ECO:0007669"/>
    <property type="project" value="UniProtKB-KW"/>
</dbReference>
<evidence type="ECO:0000256" key="13">
    <source>
        <dbReference type="ARBA" id="ARBA00023242"/>
    </source>
</evidence>
<evidence type="ECO:0000259" key="18">
    <source>
        <dbReference type="PROSITE" id="PS00028"/>
    </source>
</evidence>
<accession>A0A484D294</accession>
<dbReference type="Gene3D" id="3.30.160.60">
    <property type="entry name" value="Classic Zinc Finger"/>
    <property type="match status" value="3"/>
</dbReference>
<dbReference type="GO" id="GO:0015031">
    <property type="term" value="P:protein transport"/>
    <property type="evidence" value="ECO:0007669"/>
    <property type="project" value="UniProtKB-KW"/>
</dbReference>
<dbReference type="InterPro" id="IPR052644">
    <property type="entry name" value="ZMAT3"/>
</dbReference>
<keyword evidence="13" id="KW-0539">Nucleus</keyword>
<dbReference type="InterPro" id="IPR013087">
    <property type="entry name" value="Znf_C2H2_type"/>
</dbReference>
<feature type="compositionally biased region" description="Pro residues" evidence="17">
    <location>
        <begin position="125"/>
        <end position="142"/>
    </location>
</feature>
<dbReference type="InterPro" id="IPR003604">
    <property type="entry name" value="Matrin/U1-like-C_Znf_C2H2"/>
</dbReference>
<feature type="region of interest" description="Disordered" evidence="17">
    <location>
        <begin position="121"/>
        <end position="142"/>
    </location>
</feature>
<evidence type="ECO:0000256" key="4">
    <source>
        <dbReference type="ARBA" id="ARBA00022703"/>
    </source>
</evidence>
<keyword evidence="7" id="KW-0227">DNA damage</keyword>
<dbReference type="SMART" id="SM00355">
    <property type="entry name" value="ZnF_C2H2"/>
    <property type="match status" value="3"/>
</dbReference>
<keyword evidence="20" id="KW-1185">Reference proteome</keyword>
<dbReference type="GO" id="GO:0006915">
    <property type="term" value="P:apoptotic process"/>
    <property type="evidence" value="ECO:0007669"/>
    <property type="project" value="UniProtKB-KW"/>
</dbReference>
<protein>
    <recommendedName>
        <fullName evidence="16">Zinc finger matrin-type protein 3</fullName>
    </recommendedName>
</protein>
<dbReference type="PANTHER" id="PTHR46786:SF1">
    <property type="entry name" value="ZINC FINGER MATRIN-TYPE PROTEIN 3"/>
    <property type="match status" value="1"/>
</dbReference>
<evidence type="ECO:0000256" key="2">
    <source>
        <dbReference type="ARBA" id="ARBA00022448"/>
    </source>
</evidence>
<evidence type="ECO:0000256" key="6">
    <source>
        <dbReference type="ARBA" id="ARBA00022737"/>
    </source>
</evidence>
<keyword evidence="6" id="KW-0677">Repeat</keyword>
<organism evidence="19 20">
    <name type="scientific">Perca flavescens</name>
    <name type="common">American yellow perch</name>
    <name type="synonym">Morone flavescens</name>
    <dbReference type="NCBI Taxonomy" id="8167"/>
    <lineage>
        <taxon>Eukaryota</taxon>
        <taxon>Metazoa</taxon>
        <taxon>Chordata</taxon>
        <taxon>Craniata</taxon>
        <taxon>Vertebrata</taxon>
        <taxon>Euteleostomi</taxon>
        <taxon>Actinopterygii</taxon>
        <taxon>Neopterygii</taxon>
        <taxon>Teleostei</taxon>
        <taxon>Neoteleostei</taxon>
        <taxon>Acanthomorphata</taxon>
        <taxon>Eupercaria</taxon>
        <taxon>Perciformes</taxon>
        <taxon>Percoidei</taxon>
        <taxon>Percidae</taxon>
        <taxon>Percinae</taxon>
        <taxon>Perca</taxon>
    </lineage>
</organism>
<comment type="caution">
    <text evidence="19">The sequence shown here is derived from an EMBL/GenBank/DDBJ whole genome shotgun (WGS) entry which is preliminary data.</text>
</comment>
<dbReference type="GO" id="GO:0003723">
    <property type="term" value="F:RNA binding"/>
    <property type="evidence" value="ECO:0007669"/>
    <property type="project" value="UniProtKB-KW"/>
</dbReference>
<comment type="subunit">
    <text evidence="15">Interacts with dsRNA.</text>
</comment>
<keyword evidence="11" id="KW-0653">Protein transport</keyword>
<dbReference type="STRING" id="8167.A0A484D294"/>
<dbReference type="InterPro" id="IPR036236">
    <property type="entry name" value="Znf_C2H2_sf"/>
</dbReference>
<dbReference type="GO" id="GO:0008270">
    <property type="term" value="F:zinc ion binding"/>
    <property type="evidence" value="ECO:0007669"/>
    <property type="project" value="UniProtKB-KW"/>
</dbReference>
<dbReference type="FunFam" id="3.30.160.60:FF:000612">
    <property type="entry name" value="Zinc finger matrin-type protein 3"/>
    <property type="match status" value="1"/>
</dbReference>
<dbReference type="GO" id="GO:0005730">
    <property type="term" value="C:nucleolus"/>
    <property type="evidence" value="ECO:0007669"/>
    <property type="project" value="UniProtKB-SubCell"/>
</dbReference>
<evidence type="ECO:0000313" key="19">
    <source>
        <dbReference type="EMBL" id="TDH08867.1"/>
    </source>
</evidence>
<dbReference type="Proteomes" id="UP000295070">
    <property type="component" value="Chromosome 9"/>
</dbReference>
<evidence type="ECO:0000256" key="16">
    <source>
        <dbReference type="ARBA" id="ARBA00067763"/>
    </source>
</evidence>
<evidence type="ECO:0000256" key="11">
    <source>
        <dbReference type="ARBA" id="ARBA00022927"/>
    </source>
</evidence>
<comment type="subcellular location">
    <subcellularLocation>
        <location evidence="1">Nucleus</location>
        <location evidence="1">Nucleolus</location>
    </subcellularLocation>
</comment>
<evidence type="ECO:0000256" key="17">
    <source>
        <dbReference type="SAM" id="MobiDB-lite"/>
    </source>
</evidence>
<evidence type="ECO:0000256" key="12">
    <source>
        <dbReference type="ARBA" id="ARBA00023010"/>
    </source>
</evidence>
<feature type="region of interest" description="Disordered" evidence="17">
    <location>
        <begin position="386"/>
        <end position="435"/>
    </location>
</feature>
<keyword evidence="8" id="KW-0863">Zinc-finger</keyword>
<sequence length="495" mass="53778">MMALQLKNGDAAYYQTADYCRNYTSPPVSYGDSRHYLARLPGPETMLKPPLSLFRHPQQPFHHMESLHQLGPPPMAPTQPLGPPPLAPAQAIGPPTMVPTQTLGPPPMTATHTLRHHPITQPHSLGPPPMAPSQPLGPPPMAHTLGPPPVDHTQAIVPPTMDLIQPMGRPPLNPAQTLVPPPVVAHGAGRFTLPPSPMSSPVAPGPDPSHLPPMPRGPALIQAPMSCLIPGPLLGQAAPASEQPQDEGSLLGMEEQEDSLGLGELCKPLYCKLCNVTLNSAQQAQAHYQGKNHSKKLRNFYAGSQQPPAIRIPEVLEGAGQTSLNSGSNDSDAGRQAQYKGATRVILATENDYCKLCDASFSSLAVAQAHYKGKNHAKKLRLAEAQQNSNNMEGSNEAAPRRNRKDGSEYRLVKNRRSPQLPASMPGPYYNPRPRQRIPRDLAMCVTPSGQFYCSMCNCGAEQETDFRQHLESKQHKAKVSELRYRHEMENLGYS</sequence>
<keyword evidence="2" id="KW-0813">Transport</keyword>
<comment type="function">
    <text evidence="14">Acts as a bona fide target gene of p53/TP53. May play a role in the TP53-dependent growth regulatory pathway. May contribute to TP53-mediated apoptosis by regulation of TP53 expression and translocation to the nucleus and nucleolus.</text>
</comment>
<keyword evidence="3" id="KW-0341">Growth regulation</keyword>
<keyword evidence="4" id="KW-0053">Apoptosis</keyword>
<evidence type="ECO:0000256" key="9">
    <source>
        <dbReference type="ARBA" id="ARBA00022833"/>
    </source>
</evidence>
<dbReference type="AlphaFoldDB" id="A0A484D294"/>
<dbReference type="PANTHER" id="PTHR46786">
    <property type="entry name" value="ZINC FINGER MATRIN-TYPE PROTEIN 3"/>
    <property type="match status" value="1"/>
</dbReference>
<evidence type="ECO:0000256" key="14">
    <source>
        <dbReference type="ARBA" id="ARBA00054392"/>
    </source>
</evidence>
<keyword evidence="12" id="KW-0811">Translocation</keyword>
<evidence type="ECO:0000313" key="20">
    <source>
        <dbReference type="Proteomes" id="UP000295070"/>
    </source>
</evidence>
<gene>
    <name evidence="19" type="ORF">EPR50_G00102180</name>
</gene>
<evidence type="ECO:0000256" key="3">
    <source>
        <dbReference type="ARBA" id="ARBA00022604"/>
    </source>
</evidence>
<evidence type="ECO:0000256" key="7">
    <source>
        <dbReference type="ARBA" id="ARBA00022763"/>
    </source>
</evidence>
<dbReference type="SMART" id="SM00451">
    <property type="entry name" value="ZnF_U1"/>
    <property type="match status" value="3"/>
</dbReference>
<dbReference type="EMBL" id="SCKG01000009">
    <property type="protein sequence ID" value="TDH08867.1"/>
    <property type="molecule type" value="Genomic_DNA"/>
</dbReference>
<evidence type="ECO:0000256" key="15">
    <source>
        <dbReference type="ARBA" id="ARBA00066226"/>
    </source>
</evidence>
<dbReference type="Pfam" id="PF12874">
    <property type="entry name" value="zf-met"/>
    <property type="match status" value="3"/>
</dbReference>
<dbReference type="PROSITE" id="PS00028">
    <property type="entry name" value="ZINC_FINGER_C2H2_1"/>
    <property type="match status" value="1"/>
</dbReference>
<evidence type="ECO:0000256" key="1">
    <source>
        <dbReference type="ARBA" id="ARBA00004604"/>
    </source>
</evidence>
<evidence type="ECO:0000256" key="5">
    <source>
        <dbReference type="ARBA" id="ARBA00022723"/>
    </source>
</evidence>